<evidence type="ECO:0000256" key="4">
    <source>
        <dbReference type="ARBA" id="ARBA00022723"/>
    </source>
</evidence>
<organism evidence="13 14">
    <name type="scientific">Haloechinothrix salitolerans</name>
    <dbReference type="NCBI Taxonomy" id="926830"/>
    <lineage>
        <taxon>Bacteria</taxon>
        <taxon>Bacillati</taxon>
        <taxon>Actinomycetota</taxon>
        <taxon>Actinomycetes</taxon>
        <taxon>Pseudonocardiales</taxon>
        <taxon>Pseudonocardiaceae</taxon>
        <taxon>Haloechinothrix</taxon>
    </lineage>
</organism>
<evidence type="ECO:0000256" key="8">
    <source>
        <dbReference type="ARBA" id="ARBA00030592"/>
    </source>
</evidence>
<dbReference type="Gene3D" id="3.90.190.20">
    <property type="entry name" value="Mur ligase, C-terminal domain"/>
    <property type="match status" value="1"/>
</dbReference>
<dbReference type="NCBIfam" id="TIGR01499">
    <property type="entry name" value="folC"/>
    <property type="match status" value="1"/>
</dbReference>
<evidence type="ECO:0000259" key="12">
    <source>
        <dbReference type="Pfam" id="PF08245"/>
    </source>
</evidence>
<feature type="domain" description="Mur ligase C-terminal" evidence="11">
    <location>
        <begin position="356"/>
        <end position="471"/>
    </location>
</feature>
<keyword evidence="4" id="KW-0479">Metal-binding</keyword>
<evidence type="ECO:0000313" key="13">
    <source>
        <dbReference type="EMBL" id="MFC6870085.1"/>
    </source>
</evidence>
<evidence type="ECO:0000313" key="14">
    <source>
        <dbReference type="Proteomes" id="UP001596337"/>
    </source>
</evidence>
<evidence type="ECO:0000256" key="7">
    <source>
        <dbReference type="ARBA" id="ARBA00022842"/>
    </source>
</evidence>
<dbReference type="NCBIfam" id="NF047860">
    <property type="entry name" value="Tet-DihydfolSynFolCMyb"/>
    <property type="match status" value="1"/>
</dbReference>
<gene>
    <name evidence="13" type="ORF">ACFQGD_23360</name>
</gene>
<comment type="similarity">
    <text evidence="1">Belongs to the folylpolyglutamate synthase family.</text>
</comment>
<dbReference type="EC" id="6.3.2.17" evidence="2"/>
<evidence type="ECO:0000256" key="5">
    <source>
        <dbReference type="ARBA" id="ARBA00022741"/>
    </source>
</evidence>
<reference evidence="14" key="1">
    <citation type="journal article" date="2019" name="Int. J. Syst. Evol. Microbiol.">
        <title>The Global Catalogue of Microorganisms (GCM) 10K type strain sequencing project: providing services to taxonomists for standard genome sequencing and annotation.</title>
        <authorList>
            <consortium name="The Broad Institute Genomics Platform"/>
            <consortium name="The Broad Institute Genome Sequencing Center for Infectious Disease"/>
            <person name="Wu L."/>
            <person name="Ma J."/>
        </authorList>
    </citation>
    <scope>NUCLEOTIDE SEQUENCE [LARGE SCALE GENOMIC DNA]</scope>
    <source>
        <strain evidence="14">KCTC 32255</strain>
    </source>
</reference>
<dbReference type="RefSeq" id="WP_345394421.1">
    <property type="nucleotide sequence ID" value="NZ_BAABLA010000021.1"/>
</dbReference>
<keyword evidence="6" id="KW-0067">ATP-binding</keyword>
<dbReference type="InterPro" id="IPR013221">
    <property type="entry name" value="Mur_ligase_cen"/>
</dbReference>
<dbReference type="EMBL" id="JBHSXX010000001">
    <property type="protein sequence ID" value="MFC6870085.1"/>
    <property type="molecule type" value="Genomic_DNA"/>
</dbReference>
<dbReference type="SUPFAM" id="SSF53623">
    <property type="entry name" value="MurD-like peptide ligases, catalytic domain"/>
    <property type="match status" value="1"/>
</dbReference>
<evidence type="ECO:0000256" key="2">
    <source>
        <dbReference type="ARBA" id="ARBA00013025"/>
    </source>
</evidence>
<dbReference type="Pfam" id="PF02875">
    <property type="entry name" value="Mur_ligase_C"/>
    <property type="match status" value="1"/>
</dbReference>
<accession>A0ABW2C435</accession>
<dbReference type="Proteomes" id="UP001596337">
    <property type="component" value="Unassembled WGS sequence"/>
</dbReference>
<evidence type="ECO:0000259" key="11">
    <source>
        <dbReference type="Pfam" id="PF02875"/>
    </source>
</evidence>
<protein>
    <recommendedName>
        <fullName evidence="2">tetrahydrofolate synthase</fullName>
        <ecNumber evidence="2">6.3.2.17</ecNumber>
    </recommendedName>
    <alternativeName>
        <fullName evidence="8">Tetrahydrofolylpolyglutamate synthase</fullName>
    </alternativeName>
</protein>
<proteinExistence type="inferred from homology"/>
<keyword evidence="3 13" id="KW-0436">Ligase</keyword>
<feature type="domain" description="Mur ligase central" evidence="12">
    <location>
        <begin position="98"/>
        <end position="328"/>
    </location>
</feature>
<name>A0ABW2C435_9PSEU</name>
<dbReference type="GO" id="GO:0016874">
    <property type="term" value="F:ligase activity"/>
    <property type="evidence" value="ECO:0007669"/>
    <property type="project" value="UniProtKB-KW"/>
</dbReference>
<keyword evidence="5" id="KW-0547">Nucleotide-binding</keyword>
<feature type="region of interest" description="Disordered" evidence="10">
    <location>
        <begin position="1"/>
        <end position="44"/>
    </location>
</feature>
<dbReference type="Pfam" id="PF08245">
    <property type="entry name" value="Mur_ligase_M"/>
    <property type="match status" value="1"/>
</dbReference>
<keyword evidence="14" id="KW-1185">Reference proteome</keyword>
<evidence type="ECO:0000256" key="1">
    <source>
        <dbReference type="ARBA" id="ARBA00008276"/>
    </source>
</evidence>
<evidence type="ECO:0000256" key="9">
    <source>
        <dbReference type="ARBA" id="ARBA00047493"/>
    </source>
</evidence>
<comment type="caution">
    <text evidence="13">The sequence shown here is derived from an EMBL/GenBank/DDBJ whole genome shotgun (WGS) entry which is preliminary data.</text>
</comment>
<comment type="catalytic activity">
    <reaction evidence="9">
        <text>(6S)-5,6,7,8-tetrahydrofolyl-(gamma-L-Glu)(n) + L-glutamate + ATP = (6S)-5,6,7,8-tetrahydrofolyl-(gamma-L-Glu)(n+1) + ADP + phosphate + H(+)</text>
        <dbReference type="Rhea" id="RHEA:10580"/>
        <dbReference type="Rhea" id="RHEA-COMP:14738"/>
        <dbReference type="Rhea" id="RHEA-COMP:14740"/>
        <dbReference type="ChEBI" id="CHEBI:15378"/>
        <dbReference type="ChEBI" id="CHEBI:29985"/>
        <dbReference type="ChEBI" id="CHEBI:30616"/>
        <dbReference type="ChEBI" id="CHEBI:43474"/>
        <dbReference type="ChEBI" id="CHEBI:141005"/>
        <dbReference type="ChEBI" id="CHEBI:456216"/>
        <dbReference type="EC" id="6.3.2.17"/>
    </reaction>
</comment>
<dbReference type="SUPFAM" id="SSF53244">
    <property type="entry name" value="MurD-like peptide ligases, peptide-binding domain"/>
    <property type="match status" value="1"/>
</dbReference>
<dbReference type="InterPro" id="IPR004101">
    <property type="entry name" value="Mur_ligase_C"/>
</dbReference>
<dbReference type="PANTHER" id="PTHR11136">
    <property type="entry name" value="FOLYLPOLYGLUTAMATE SYNTHASE-RELATED"/>
    <property type="match status" value="1"/>
</dbReference>
<evidence type="ECO:0000256" key="10">
    <source>
        <dbReference type="SAM" id="MobiDB-lite"/>
    </source>
</evidence>
<dbReference type="InterPro" id="IPR036615">
    <property type="entry name" value="Mur_ligase_C_dom_sf"/>
</dbReference>
<dbReference type="InterPro" id="IPR036565">
    <property type="entry name" value="Mur-like_cat_sf"/>
</dbReference>
<evidence type="ECO:0000256" key="3">
    <source>
        <dbReference type="ARBA" id="ARBA00022598"/>
    </source>
</evidence>
<keyword evidence="7" id="KW-0460">Magnesium</keyword>
<dbReference type="PANTHER" id="PTHR11136:SF0">
    <property type="entry name" value="DIHYDROFOLATE SYNTHETASE-RELATED"/>
    <property type="match status" value="1"/>
</dbReference>
<evidence type="ECO:0000256" key="6">
    <source>
        <dbReference type="ARBA" id="ARBA00022840"/>
    </source>
</evidence>
<dbReference type="InterPro" id="IPR001645">
    <property type="entry name" value="Folylpolyglutamate_synth"/>
</dbReference>
<sequence>MDDFERDPDYPVELTTGDNAVVGPLPDDEDETDAKPDTDEPIEPDPVLEAKALAELREVEAELDQRWGETKIAPSLDRITTLLHLVGDPHTTYPVLHVAGTNGKGSTARMIDALLTRMGLRTGRYTSPHLQLVTERIAVDGSPIPASTYVDTYRDIAPFVGMVDRATGDDGPLMTKFEVLTGMALAAFADAPVEAAVLEVGMGGSWDATNVADAQVAAIAPVSMDHADYLGDNLAAIAAEKAGVIKPGSVAVIAEQHPDVMPVILERAVEVDAAVARAGQEFGVLEREVAVGGQRLKLQGLGGVYDDIFLPLHGAHQAANAALALAAVEAFFGAGKDKQLVIEAVREAFADVEMPGRLERVRSAPTVLLDSAHNPAGARALAETVEAEFAFRRLAAVVGVMTDKDARGILEGLEPVVNDVVVTRNNSPRSMEPAELAELARSVFGEERVHVEPRLDEAVETAVALVEQGGDVEEPLSGGGVLITGSVVTAGQARSLFGKEPA</sequence>
<dbReference type="Gene3D" id="3.40.1190.10">
    <property type="entry name" value="Mur-like, catalytic domain"/>
    <property type="match status" value="1"/>
</dbReference>